<evidence type="ECO:0000256" key="1">
    <source>
        <dbReference type="SAM" id="MobiDB-lite"/>
    </source>
</evidence>
<evidence type="ECO:0000313" key="3">
    <source>
        <dbReference type="Proteomes" id="UP000306954"/>
    </source>
</evidence>
<protein>
    <submittedName>
        <fullName evidence="2">Uncharacterized protein</fullName>
    </submittedName>
</protein>
<dbReference type="EMBL" id="SPOF01000011">
    <property type="protein sequence ID" value="TIB14310.1"/>
    <property type="molecule type" value="Genomic_DNA"/>
</dbReference>
<accession>A0A4T0GXW9</accession>
<feature type="region of interest" description="Disordered" evidence="1">
    <location>
        <begin position="29"/>
        <end position="50"/>
    </location>
</feature>
<dbReference type="AlphaFoldDB" id="A0A4T0GXW9"/>
<gene>
    <name evidence="2" type="ORF">E3P90_01308</name>
</gene>
<dbReference type="Proteomes" id="UP000306954">
    <property type="component" value="Unassembled WGS sequence"/>
</dbReference>
<evidence type="ECO:0000313" key="2">
    <source>
        <dbReference type="EMBL" id="TIB14310.1"/>
    </source>
</evidence>
<reference evidence="2 3" key="1">
    <citation type="submission" date="2019-03" db="EMBL/GenBank/DDBJ databases">
        <title>Sequencing 23 genomes of Wallemia ichthyophaga.</title>
        <authorList>
            <person name="Gostincar C."/>
        </authorList>
    </citation>
    <scope>NUCLEOTIDE SEQUENCE [LARGE SCALE GENOMIC DNA]</scope>
    <source>
        <strain evidence="2 3">EXF-8621</strain>
    </source>
</reference>
<name>A0A4T0GXW9_WALIC</name>
<organism evidence="2 3">
    <name type="scientific">Wallemia ichthyophaga</name>
    <dbReference type="NCBI Taxonomy" id="245174"/>
    <lineage>
        <taxon>Eukaryota</taxon>
        <taxon>Fungi</taxon>
        <taxon>Dikarya</taxon>
        <taxon>Basidiomycota</taxon>
        <taxon>Wallemiomycotina</taxon>
        <taxon>Wallemiomycetes</taxon>
        <taxon>Wallemiales</taxon>
        <taxon>Wallemiaceae</taxon>
        <taxon>Wallemia</taxon>
    </lineage>
</organism>
<sequence length="172" mass="19680">MRRRICEHYTASLKVEASKILDIKSNALSTSSSKTSSGPTRALPSNAAKTSTGRFTAAKTAKVLNELPRATRCLATQLRSGHYPTTKSYRYRFRLIDSPKYSAYGTEDTISHRIFILKRHIMARITLRRKITKINIRFELGPILRNTHSLQALYEFFKPQLTTYQRYSDGSM</sequence>
<comment type="caution">
    <text evidence="2">The sequence shown here is derived from an EMBL/GenBank/DDBJ whole genome shotgun (WGS) entry which is preliminary data.</text>
</comment>
<proteinExistence type="predicted"/>